<feature type="region of interest" description="Disordered" evidence="7">
    <location>
        <begin position="410"/>
        <end position="457"/>
    </location>
</feature>
<organism evidence="9 10">
    <name type="scientific">Daphnia galeata</name>
    <dbReference type="NCBI Taxonomy" id="27404"/>
    <lineage>
        <taxon>Eukaryota</taxon>
        <taxon>Metazoa</taxon>
        <taxon>Ecdysozoa</taxon>
        <taxon>Arthropoda</taxon>
        <taxon>Crustacea</taxon>
        <taxon>Branchiopoda</taxon>
        <taxon>Diplostraca</taxon>
        <taxon>Cladocera</taxon>
        <taxon>Anomopoda</taxon>
        <taxon>Daphniidae</taxon>
        <taxon>Daphnia</taxon>
    </lineage>
</organism>
<accession>A0A8J2W1G4</accession>
<dbReference type="PANTHER" id="PTHR46424">
    <property type="entry name" value="UBX DOMAIN-CONTAINING PROTEIN 4"/>
    <property type="match status" value="1"/>
</dbReference>
<dbReference type="InterPro" id="IPR029071">
    <property type="entry name" value="Ubiquitin-like_domsf"/>
</dbReference>
<feature type="compositionally biased region" description="Low complexity" evidence="7">
    <location>
        <begin position="410"/>
        <end position="420"/>
    </location>
</feature>
<dbReference type="Pfam" id="PF00789">
    <property type="entry name" value="UBX"/>
    <property type="match status" value="1"/>
</dbReference>
<keyword evidence="2" id="KW-0834">Unfolded protein response</keyword>
<evidence type="ECO:0000256" key="2">
    <source>
        <dbReference type="ARBA" id="ARBA00023230"/>
    </source>
</evidence>
<dbReference type="OrthoDB" id="2445133at2759"/>
<comment type="subunit">
    <text evidence="3">Directly interacts with VCP. Interacts with UBQLN1. Forms a complex with VCP and UBQLN1.</text>
</comment>
<dbReference type="Proteomes" id="UP000789390">
    <property type="component" value="Unassembled WGS sequence"/>
</dbReference>
<evidence type="ECO:0000256" key="7">
    <source>
        <dbReference type="SAM" id="MobiDB-lite"/>
    </source>
</evidence>
<dbReference type="InterPro" id="IPR001012">
    <property type="entry name" value="UBX_dom"/>
</dbReference>
<comment type="subcellular location">
    <subcellularLocation>
        <location evidence="1">Endoplasmic reticulum membrane</location>
        <topology evidence="1">Peripheral membrane protein</topology>
    </subcellularLocation>
</comment>
<feature type="compositionally biased region" description="Polar residues" evidence="7">
    <location>
        <begin position="445"/>
        <end position="457"/>
    </location>
</feature>
<protein>
    <recommendedName>
        <fullName evidence="4">UBX domain-containing protein 4</fullName>
    </recommendedName>
    <alternativeName>
        <fullName evidence="5">UBX domain-containing protein 2</fullName>
    </alternativeName>
</protein>
<evidence type="ECO:0000313" key="10">
    <source>
        <dbReference type="Proteomes" id="UP000789390"/>
    </source>
</evidence>
<evidence type="ECO:0000256" key="1">
    <source>
        <dbReference type="ARBA" id="ARBA00004406"/>
    </source>
</evidence>
<dbReference type="EMBL" id="CAKKLH010000051">
    <property type="protein sequence ID" value="CAH0101097.1"/>
    <property type="molecule type" value="Genomic_DNA"/>
</dbReference>
<dbReference type="SUPFAM" id="SSF52833">
    <property type="entry name" value="Thioredoxin-like"/>
    <property type="match status" value="1"/>
</dbReference>
<comment type="caution">
    <text evidence="9">The sequence shown here is derived from an EMBL/GenBank/DDBJ whole genome shotgun (WGS) entry which is preliminary data.</text>
</comment>
<feature type="compositionally biased region" description="Basic and acidic residues" evidence="7">
    <location>
        <begin position="203"/>
        <end position="251"/>
    </location>
</feature>
<sequence>MRWFQGSIPEAIIASRNKKSIFVVVVTTEDDDSQQLLVRLEDENVSSVFNNFVSISLKNGSSEANMFSQLYPLVVLPAIYMIGLQGSLLEVIGGLVEIPTLLNRAQAAFKVHNDQQNVPSSQITEAENSLMASQNIEPPQEDEVAQISENVSNNTEGIPVTDLPLEARLERADQLLAVVREKKIEEEREKEKIKERERRELGKQLQHFKEAQREREQRELVDSRQKEKREEKEALDKIRQQISQDRIDRAARYQAAQTSEEERRRTAQSAQEQLQRERASAARSAFARLQFRLPDGSTRTEQFPSDVKLSAVKEFIDQQIKPPFRPYSLSTTFPRREFHESDMQQTLRELDLAPSAALLIIPIAGTGFQAQTNASVGKTWFSSLFTPLFWAWNWIWGFFSNSPPRVTQQVPTAQQQPVSQGVRRRRPDSNIHRLSDASPGDSSDDNGTWNGNSTQQL</sequence>
<dbReference type="InterPro" id="IPR036249">
    <property type="entry name" value="Thioredoxin-like_sf"/>
</dbReference>
<evidence type="ECO:0000256" key="3">
    <source>
        <dbReference type="ARBA" id="ARBA00038812"/>
    </source>
</evidence>
<dbReference type="GO" id="GO:0036503">
    <property type="term" value="P:ERAD pathway"/>
    <property type="evidence" value="ECO:0007669"/>
    <property type="project" value="TreeGrafter"/>
</dbReference>
<dbReference type="AlphaFoldDB" id="A0A8J2W1G4"/>
<dbReference type="SUPFAM" id="SSF54236">
    <property type="entry name" value="Ubiquitin-like"/>
    <property type="match status" value="1"/>
</dbReference>
<evidence type="ECO:0000256" key="6">
    <source>
        <dbReference type="ARBA" id="ARBA00046062"/>
    </source>
</evidence>
<evidence type="ECO:0000313" key="9">
    <source>
        <dbReference type="EMBL" id="CAH0101097.1"/>
    </source>
</evidence>
<name>A0A8J2W1G4_9CRUS</name>
<comment type="function">
    <text evidence="6">Involved in endoplasmic reticulum-associated protein degradation (ERAD). Acts as a platform to recruit both UBQLN1 and VCP to the ER during ERAD.</text>
</comment>
<dbReference type="CDD" id="cd16117">
    <property type="entry name" value="UBX_UBXN4"/>
    <property type="match status" value="1"/>
</dbReference>
<keyword evidence="10" id="KW-1185">Reference proteome</keyword>
<evidence type="ECO:0000256" key="5">
    <source>
        <dbReference type="ARBA" id="ARBA00041575"/>
    </source>
</evidence>
<dbReference type="PROSITE" id="PS50033">
    <property type="entry name" value="UBX"/>
    <property type="match status" value="1"/>
</dbReference>
<dbReference type="GO" id="GO:0005789">
    <property type="term" value="C:endoplasmic reticulum membrane"/>
    <property type="evidence" value="ECO:0007669"/>
    <property type="project" value="UniProtKB-SubCell"/>
</dbReference>
<dbReference type="PANTHER" id="PTHR46424:SF1">
    <property type="entry name" value="UBX DOMAIN-CONTAINING PROTEIN 4"/>
    <property type="match status" value="1"/>
</dbReference>
<dbReference type="SMART" id="SM00166">
    <property type="entry name" value="UBX"/>
    <property type="match status" value="1"/>
</dbReference>
<dbReference type="GO" id="GO:0006986">
    <property type="term" value="P:response to unfolded protein"/>
    <property type="evidence" value="ECO:0007669"/>
    <property type="project" value="UniProtKB-KW"/>
</dbReference>
<dbReference type="Gene3D" id="3.10.20.90">
    <property type="entry name" value="Phosphatidylinositol 3-kinase Catalytic Subunit, Chain A, domain 1"/>
    <property type="match status" value="1"/>
</dbReference>
<feature type="region of interest" description="Disordered" evidence="7">
    <location>
        <begin position="203"/>
        <end position="279"/>
    </location>
</feature>
<evidence type="ECO:0000256" key="4">
    <source>
        <dbReference type="ARBA" id="ARBA00040925"/>
    </source>
</evidence>
<dbReference type="Gene3D" id="3.40.30.10">
    <property type="entry name" value="Glutaredoxin"/>
    <property type="match status" value="1"/>
</dbReference>
<dbReference type="Pfam" id="PF23187">
    <property type="entry name" value="UBX7_N"/>
    <property type="match status" value="1"/>
</dbReference>
<reference evidence="9" key="1">
    <citation type="submission" date="2021-11" db="EMBL/GenBank/DDBJ databases">
        <authorList>
            <person name="Schell T."/>
        </authorList>
    </citation>
    <scope>NUCLEOTIDE SEQUENCE</scope>
    <source>
        <strain evidence="9">M5</strain>
    </source>
</reference>
<proteinExistence type="predicted"/>
<evidence type="ECO:0000259" key="8">
    <source>
        <dbReference type="PROSITE" id="PS50033"/>
    </source>
</evidence>
<gene>
    <name evidence="9" type="ORF">DGAL_LOCUS3398</name>
</gene>
<feature type="domain" description="UBX" evidence="8">
    <location>
        <begin position="282"/>
        <end position="360"/>
    </location>
</feature>